<keyword evidence="11" id="KW-0206">Cytoskeleton</keyword>
<dbReference type="InterPro" id="IPR035963">
    <property type="entry name" value="FERM_2"/>
</dbReference>
<dbReference type="GO" id="GO:0030866">
    <property type="term" value="P:cortical actin cytoskeleton organization"/>
    <property type="evidence" value="ECO:0007669"/>
    <property type="project" value="InterPro"/>
</dbReference>
<dbReference type="PROSITE" id="PS50057">
    <property type="entry name" value="FERM_3"/>
    <property type="match status" value="1"/>
</dbReference>
<organism evidence="19 20">
    <name type="scientific">Xiphophorus maculatus</name>
    <name type="common">Southern platyfish</name>
    <name type="synonym">Platypoecilus maculatus</name>
    <dbReference type="NCBI Taxonomy" id="8083"/>
    <lineage>
        <taxon>Eukaryota</taxon>
        <taxon>Metazoa</taxon>
        <taxon>Chordata</taxon>
        <taxon>Craniata</taxon>
        <taxon>Vertebrata</taxon>
        <taxon>Euteleostomi</taxon>
        <taxon>Actinopterygii</taxon>
        <taxon>Neopterygii</taxon>
        <taxon>Teleostei</taxon>
        <taxon>Neoteleostei</taxon>
        <taxon>Acanthomorphata</taxon>
        <taxon>Ovalentaria</taxon>
        <taxon>Atherinomorphae</taxon>
        <taxon>Cyprinodontiformes</taxon>
        <taxon>Poeciliidae</taxon>
        <taxon>Poeciliinae</taxon>
        <taxon>Xiphophorus</taxon>
    </lineage>
</organism>
<dbReference type="PROSITE" id="PS00660">
    <property type="entry name" value="FERM_1"/>
    <property type="match status" value="1"/>
</dbReference>
<dbReference type="GO" id="GO:0005198">
    <property type="term" value="F:structural molecule activity"/>
    <property type="evidence" value="ECO:0007669"/>
    <property type="project" value="InterPro"/>
</dbReference>
<dbReference type="OMA" id="ESIYVRH"/>
<dbReference type="GO" id="GO:0031032">
    <property type="term" value="P:actomyosin structure organization"/>
    <property type="evidence" value="ECO:0007669"/>
    <property type="project" value="TreeGrafter"/>
</dbReference>
<feature type="compositionally biased region" description="Low complexity" evidence="17">
    <location>
        <begin position="80"/>
        <end position="90"/>
    </location>
</feature>
<keyword evidence="8" id="KW-0498">Mitosis</keyword>
<evidence type="ECO:0000256" key="12">
    <source>
        <dbReference type="ARBA" id="ARBA00023242"/>
    </source>
</evidence>
<dbReference type="CDD" id="cd14473">
    <property type="entry name" value="FERM_B-lobe"/>
    <property type="match status" value="1"/>
</dbReference>
<evidence type="ECO:0000256" key="4">
    <source>
        <dbReference type="ARBA" id="ARBA00022448"/>
    </source>
</evidence>
<feature type="compositionally biased region" description="Basic and acidic residues" evidence="17">
    <location>
        <begin position="1939"/>
        <end position="1951"/>
    </location>
</feature>
<reference evidence="20" key="1">
    <citation type="submission" date="2012-01" db="EMBL/GenBank/DDBJ databases">
        <authorList>
            <person name="Walter R."/>
            <person name="Schartl M."/>
            <person name="Warren W."/>
        </authorList>
    </citation>
    <scope>NUCLEOTIDE SEQUENCE [LARGE SCALE GENOMIC DNA]</scope>
    <source>
        <strain evidence="20">JP 163 A</strain>
    </source>
</reference>
<evidence type="ECO:0000256" key="7">
    <source>
        <dbReference type="ARBA" id="ARBA00022618"/>
    </source>
</evidence>
<dbReference type="PROSITE" id="PS00661">
    <property type="entry name" value="FERM_2"/>
    <property type="match status" value="1"/>
</dbReference>
<keyword evidence="13" id="KW-0131">Cell cycle</keyword>
<evidence type="ECO:0000256" key="5">
    <source>
        <dbReference type="ARBA" id="ARBA00022490"/>
    </source>
</evidence>
<dbReference type="Pfam" id="PF08736">
    <property type="entry name" value="FA"/>
    <property type="match status" value="1"/>
</dbReference>
<feature type="region of interest" description="Disordered" evidence="17">
    <location>
        <begin position="1874"/>
        <end position="1951"/>
    </location>
</feature>
<dbReference type="SMART" id="SM01196">
    <property type="entry name" value="FERM_C"/>
    <property type="match status" value="1"/>
</dbReference>
<dbReference type="Pfam" id="PF09379">
    <property type="entry name" value="FERM_N"/>
    <property type="match status" value="1"/>
</dbReference>
<dbReference type="SUPFAM" id="SSF47031">
    <property type="entry name" value="Second domain of FERM"/>
    <property type="match status" value="1"/>
</dbReference>
<evidence type="ECO:0000256" key="11">
    <source>
        <dbReference type="ARBA" id="ARBA00023212"/>
    </source>
</evidence>
<dbReference type="SUPFAM" id="SSF54236">
    <property type="entry name" value="Ubiquitin-like"/>
    <property type="match status" value="1"/>
</dbReference>
<evidence type="ECO:0000256" key="14">
    <source>
        <dbReference type="ARBA" id="ARBA00023658"/>
    </source>
</evidence>
<dbReference type="PRINTS" id="PR00935">
    <property type="entry name" value="BAND41"/>
</dbReference>
<dbReference type="InterPro" id="IPR000299">
    <property type="entry name" value="FERM_domain"/>
</dbReference>
<evidence type="ECO:0000256" key="15">
    <source>
        <dbReference type="ARBA" id="ARBA00030419"/>
    </source>
</evidence>
<dbReference type="GO" id="GO:0005856">
    <property type="term" value="C:cytoskeleton"/>
    <property type="evidence" value="ECO:0007669"/>
    <property type="project" value="UniProtKB-SubCell"/>
</dbReference>
<dbReference type="InterPro" id="IPR014352">
    <property type="entry name" value="FERM/acyl-CoA-bd_prot_sf"/>
</dbReference>
<keyword evidence="10" id="KW-0009">Actin-binding</keyword>
<sequence>MATMTTEASAVNEADTEGKQKSSRAPPEAESVQQETTATEQEGEQSSKKAQEQAAEPGPVDVATSPEEEQLKPRTRTSAGKGLSRLFSSFLKRRSQCSDGEGFEAERASDEKADKEKADNVEEEKVEEVKSEDKESKIVEEKLDVKEVKKKEEDKIEQKEEKKKVEEKVEKKGSKKKKKEAKKKAEEKDEGKVKKDEAKKEEEKPEEQKDEKIKTIVEKEEAKPETKVEEKKQVTQIKEKGTESGKKEEGKVDKKEAKKKEKEEKLKKKEEEKTKRKAEEDERVRKREEEKAKKREEEKAREVEKLKKKEEVKAKKKEEEKAKEEKTKKKEEEKAKEEKAKKEEEKTKEEKTKKKDEKAKEDQEKKKEEDKPKEEKQEEKVKHLEKTEKEEEKTEETQQKEEEKGKKREKGKDKGKKEDKEENKPSEEQVKAPIAAPEPELKLELDTEQAGDHQSVSSAETQPAPEEQKEEPKVKEELEIKKEPEVEEEIKEGIEKKKEPTEQQEVTKGEEKTTEKTKKEKPPKQKKTEKKAEEAKGPKRPKAMQCKVTLLDDTLFECELDKHAKGQELLTKVCDHVNLLEKDYFGLAIWETPTGKTWLEPIKEIRKQVSGGVYEFTFNVKFYPPDPAQLTEDLTRYFLCLQLRKDIMQGVLPCSFVTLSLLGSYTAQSELGEYDPEVHGTDYVKDLNLAPGQSKELEEKVMELHRTYRSMSPAQADLLFLENAKKLAMYGVDLHQAKDLDGVDITLGVCSSGLMVYKDKLRINRFPWPKVLKISYKRSSFFIKIRASEQEQYESTIGFKLPNYKASKKLWKVCVEHHTFFRVPSVEPPSSRRFLALGSKFRYSGRTQAQTRQASSMIDRPAPRFTRSASKRLSRNLDGDESTYLRSVVKRQVGEEEIKEQPWILQQPALMERVDDWFVLLAGPPRETKYVEAVAMKEAQMDEGQFVSVVEVSEDYKVEIEERQMIQETQRETWMERVTIKEAQMDEGQFVPVVEVSEEYKVVVEERQITQEAPRRLKEIQPVTERDDDWFVLLDVPSRQTTYVKPVSLPGGVSKSQIEVVPAGDEGDKRVEIFVEDTEIKQIPRQAEDDWFILLDLPDRGTSFLQPASMPEYVQILPKEKKATVTVSEAIETTREVVVVVMETVTQKHDKKLPEQIMLYPVSNRDDDWYLLLDIPPKVESYIPPVSVPEPTKISPVVPVEAKRVEQRLYPVSPQPFQPLPEADDDWLILFDIVGDKPVIIPTATPAEAVQKMAKETFEVEAKTTEIAAYKEVKTTEIKTYEEVIISRQDGARSPKIRPSQPPPLSNMEEDDWVVLFDITQEKPIPASPVAEVQRVVKTPLPAEPKPKFVKEDLRPPAVTVINLPQPTYEDDDWFELLDVAAKVSVTVEQRDFPVPEAKTAKKFVAKEETTQQSVTIVDETWHKKEVVKERQPQIEVEDDWFTLLHPALKTSVAAPESLRVRSEVRVPSAVATERAEISEKKPQFEMRILEERRPLIHTDVTDDWFVLLDFDAKESVVSTQRGTRPVSAPVFSQAALADAGIPMAPFDQPQTSTPIKTSRLEERKLEVTVEAAEPSKIEAVSEVKSAVSREQRDVESSLLSTINGYIQESESERTIMEGVQMRKKRAKKIEGDSIYIRHSLLMLEEFDKPQEDLLKHHASISELKRNFMEAVPEPRQSEWDKRLSTHSPFRTLGINGQPLPSADGSVCISPSCKSSKTKTLHEETRSNFGGAEVSRPSDSHQSEPDVVEGLSSPVEESLCDHEEVVVFETLLVPLVEVEMAQLAPPVESDCKALDKIPEEEGTCLVAPECSGGIVGPSPPSFFWSDGPKVIHCSQPPLVQTHTVTITAVSNSLPGDISTTEVPIVPTKTFTYESSKMTDDGTDEDKDSSFSTSKTISSETSSGTTVTTTTTHISKVVKSGSSETRVEKRIVITADSDVDQEKEKHGGASAL</sequence>
<proteinExistence type="predicted"/>
<protein>
    <recommendedName>
        <fullName evidence="14">Protein 4.1</fullName>
    </recommendedName>
    <alternativeName>
        <fullName evidence="15">Band 4.1</fullName>
    </alternativeName>
    <alternativeName>
        <fullName evidence="16">Erythrocyte membrane protein band 4.1</fullName>
    </alternativeName>
</protein>
<reference evidence="19" key="4">
    <citation type="submission" date="2025-09" db="UniProtKB">
        <authorList>
            <consortium name="Ensembl"/>
        </authorList>
    </citation>
    <scope>IDENTIFICATION</scope>
    <source>
        <strain evidence="19">JP 163 A</strain>
    </source>
</reference>
<dbReference type="SUPFAM" id="SSF50729">
    <property type="entry name" value="PH domain-like"/>
    <property type="match status" value="1"/>
</dbReference>
<evidence type="ECO:0000256" key="6">
    <source>
        <dbReference type="ARBA" id="ARBA00022553"/>
    </source>
</evidence>
<keyword evidence="5" id="KW-0963">Cytoplasm</keyword>
<keyword evidence="4" id="KW-0813">Transport</keyword>
<keyword evidence="9" id="KW-0112">Calmodulin-binding</keyword>
<dbReference type="Gene3D" id="2.30.29.30">
    <property type="entry name" value="Pleckstrin-homology domain (PH domain)/Phosphotyrosine-binding domain (PTB)"/>
    <property type="match status" value="1"/>
</dbReference>
<evidence type="ECO:0000256" key="10">
    <source>
        <dbReference type="ARBA" id="ARBA00023203"/>
    </source>
</evidence>
<reference evidence="20" key="2">
    <citation type="journal article" date="2013" name="Nat. Genet.">
        <title>The genome of the platyfish, Xiphophorus maculatus, provides insights into evolutionary adaptation and several complex traits.</title>
        <authorList>
            <person name="Schartl M."/>
            <person name="Walter R.B."/>
            <person name="Shen Y."/>
            <person name="Garcia T."/>
            <person name="Catchen J."/>
            <person name="Amores A."/>
            <person name="Braasch I."/>
            <person name="Chalopin D."/>
            <person name="Volff J.N."/>
            <person name="Lesch K.P."/>
            <person name="Bisazza A."/>
            <person name="Minx P."/>
            <person name="Hillier L."/>
            <person name="Wilson R.K."/>
            <person name="Fuerstenberg S."/>
            <person name="Boore J."/>
            <person name="Searle S."/>
            <person name="Postlethwait J.H."/>
            <person name="Warren W.C."/>
        </authorList>
    </citation>
    <scope>NUCLEOTIDE SEQUENCE [LARGE SCALE GENOMIC DNA]</scope>
    <source>
        <strain evidence="20">JP 163 A</strain>
    </source>
</reference>
<keyword evidence="7" id="KW-0132">Cell division</keyword>
<feature type="domain" description="FERM" evidence="18">
    <location>
        <begin position="544"/>
        <end position="825"/>
    </location>
</feature>
<feature type="compositionally biased region" description="Basic and acidic residues" evidence="17">
    <location>
        <begin position="466"/>
        <end position="484"/>
    </location>
</feature>
<feature type="compositionally biased region" description="Basic residues" evidence="17">
    <location>
        <begin position="173"/>
        <end position="182"/>
    </location>
</feature>
<feature type="compositionally biased region" description="Basic and acidic residues" evidence="17">
    <location>
        <begin position="183"/>
        <end position="430"/>
    </location>
</feature>
<dbReference type="Pfam" id="PF04382">
    <property type="entry name" value="SAB"/>
    <property type="match status" value="1"/>
</dbReference>
<dbReference type="InterPro" id="IPR019748">
    <property type="entry name" value="FERM_central"/>
</dbReference>
<feature type="compositionally biased region" description="Low complexity" evidence="17">
    <location>
        <begin position="28"/>
        <end position="40"/>
    </location>
</feature>
<dbReference type="GO" id="GO:0005938">
    <property type="term" value="C:cell cortex"/>
    <property type="evidence" value="ECO:0007669"/>
    <property type="project" value="UniProtKB-SubCell"/>
</dbReference>
<dbReference type="GO" id="GO:0005634">
    <property type="term" value="C:nucleus"/>
    <property type="evidence" value="ECO:0007669"/>
    <property type="project" value="UniProtKB-SubCell"/>
</dbReference>
<feature type="compositionally biased region" description="Basic and acidic residues" evidence="17">
    <location>
        <begin position="104"/>
        <end position="120"/>
    </location>
</feature>
<dbReference type="PANTHER" id="PTHR23280">
    <property type="entry name" value="4.1 G PROTEIN"/>
    <property type="match status" value="1"/>
</dbReference>
<dbReference type="InterPro" id="IPR008379">
    <property type="entry name" value="Band_4.1_C"/>
</dbReference>
<dbReference type="Pfam" id="PF00373">
    <property type="entry name" value="FERM_M"/>
    <property type="match status" value="1"/>
</dbReference>
<feature type="compositionally biased region" description="Basic and acidic residues" evidence="17">
    <location>
        <begin position="491"/>
        <end position="523"/>
    </location>
</feature>
<feature type="region of interest" description="Disordered" evidence="17">
    <location>
        <begin position="1"/>
        <end position="541"/>
    </location>
</feature>
<dbReference type="Proteomes" id="UP000002852">
    <property type="component" value="Unassembled WGS sequence"/>
</dbReference>
<dbReference type="SMART" id="SM01195">
    <property type="entry name" value="FA"/>
    <property type="match status" value="1"/>
</dbReference>
<dbReference type="InterPro" id="IPR029071">
    <property type="entry name" value="Ubiquitin-like_domsf"/>
</dbReference>
<dbReference type="InterPro" id="IPR011993">
    <property type="entry name" value="PH-like_dom_sf"/>
</dbReference>
<keyword evidence="6" id="KW-0597">Phosphoprotein</keyword>
<dbReference type="GO" id="GO:0051301">
    <property type="term" value="P:cell division"/>
    <property type="evidence" value="ECO:0007669"/>
    <property type="project" value="UniProtKB-KW"/>
</dbReference>
<dbReference type="InterPro" id="IPR019749">
    <property type="entry name" value="Band_41_domain"/>
</dbReference>
<dbReference type="InParanoid" id="A0A3B5PVZ4"/>
<dbReference type="GO" id="GO:0005516">
    <property type="term" value="F:calmodulin binding"/>
    <property type="evidence" value="ECO:0007669"/>
    <property type="project" value="UniProtKB-KW"/>
</dbReference>
<name>A0A3B5PVZ4_XIPMA</name>
<keyword evidence="12" id="KW-0539">Nucleus</keyword>
<dbReference type="InterPro" id="IPR021187">
    <property type="entry name" value="EPB4.1_FERM_F1"/>
</dbReference>
<comment type="subcellular location">
    <subcellularLocation>
        <location evidence="3">Cytoplasm</location>
        <location evidence="3">Cell cortex</location>
    </subcellularLocation>
    <subcellularLocation>
        <location evidence="2">Cytoplasm</location>
        <location evidence="2">Cytoskeleton</location>
    </subcellularLocation>
    <subcellularLocation>
        <location evidence="1">Nucleus</location>
    </subcellularLocation>
</comment>
<dbReference type="GO" id="GO:0005886">
    <property type="term" value="C:plasma membrane"/>
    <property type="evidence" value="ECO:0007669"/>
    <property type="project" value="TreeGrafter"/>
</dbReference>
<dbReference type="STRING" id="8083.ENSXMAP00000022747"/>
<dbReference type="Gene3D" id="1.20.80.10">
    <property type="match status" value="1"/>
</dbReference>
<feature type="region of interest" description="Disordered" evidence="17">
    <location>
        <begin position="1719"/>
        <end position="1751"/>
    </location>
</feature>
<dbReference type="InterPro" id="IPR018980">
    <property type="entry name" value="FERM_PH-like_C"/>
</dbReference>
<dbReference type="GO" id="GO:0003779">
    <property type="term" value="F:actin binding"/>
    <property type="evidence" value="ECO:0007669"/>
    <property type="project" value="UniProtKB-KW"/>
</dbReference>
<evidence type="ECO:0000256" key="16">
    <source>
        <dbReference type="ARBA" id="ARBA00032586"/>
    </source>
</evidence>
<evidence type="ECO:0000256" key="9">
    <source>
        <dbReference type="ARBA" id="ARBA00022860"/>
    </source>
</evidence>
<keyword evidence="20" id="KW-1185">Reference proteome</keyword>
<dbReference type="InterPro" id="IPR014847">
    <property type="entry name" value="FA"/>
</dbReference>
<dbReference type="FunFam" id="2.30.29.30:FF:000001">
    <property type="entry name" value="Erythrocyte membrane protein band 4.1"/>
    <property type="match status" value="1"/>
</dbReference>
<reference evidence="19" key="3">
    <citation type="submission" date="2025-08" db="UniProtKB">
        <authorList>
            <consortium name="Ensembl"/>
        </authorList>
    </citation>
    <scope>IDENTIFICATION</scope>
    <source>
        <strain evidence="19">JP 163 A</strain>
    </source>
</reference>
<dbReference type="InterPro" id="IPR019747">
    <property type="entry name" value="FERM_CS"/>
</dbReference>
<dbReference type="Pfam" id="PF09380">
    <property type="entry name" value="FERM_C"/>
    <property type="match status" value="1"/>
</dbReference>
<evidence type="ECO:0000259" key="18">
    <source>
        <dbReference type="PROSITE" id="PS50057"/>
    </source>
</evidence>
<accession>A0A3B5PVZ4</accession>
<evidence type="ECO:0000256" key="8">
    <source>
        <dbReference type="ARBA" id="ARBA00022776"/>
    </source>
</evidence>
<dbReference type="SMART" id="SM00295">
    <property type="entry name" value="B41"/>
    <property type="match status" value="1"/>
</dbReference>
<evidence type="ECO:0000256" key="1">
    <source>
        <dbReference type="ARBA" id="ARBA00004123"/>
    </source>
</evidence>
<dbReference type="FunFam" id="3.10.20.90:FF:000002">
    <property type="entry name" value="Erythrocyte protein band 4.1-like 3"/>
    <property type="match status" value="1"/>
</dbReference>
<evidence type="ECO:0000313" key="20">
    <source>
        <dbReference type="Proteomes" id="UP000002852"/>
    </source>
</evidence>
<evidence type="ECO:0000313" key="19">
    <source>
        <dbReference type="Ensembl" id="ENSXMAP00000022747.1"/>
    </source>
</evidence>
<dbReference type="InterPro" id="IPR007477">
    <property type="entry name" value="SAB_dom"/>
</dbReference>
<evidence type="ECO:0000256" key="13">
    <source>
        <dbReference type="ARBA" id="ARBA00023306"/>
    </source>
</evidence>
<dbReference type="FunFam" id="1.20.80.10:FF:000001">
    <property type="entry name" value="Erythrocyte membrane protein band 4.1"/>
    <property type="match status" value="1"/>
</dbReference>
<dbReference type="GeneTree" id="ENSGT00940000157833"/>
<dbReference type="PANTHER" id="PTHR23280:SF12">
    <property type="entry name" value="PROTEIN 4.1"/>
    <property type="match status" value="1"/>
</dbReference>
<dbReference type="Pfam" id="PF05902">
    <property type="entry name" value="4_1_CTD"/>
    <property type="match status" value="1"/>
</dbReference>
<evidence type="ECO:0000256" key="3">
    <source>
        <dbReference type="ARBA" id="ARBA00004544"/>
    </source>
</evidence>
<evidence type="ECO:0000256" key="17">
    <source>
        <dbReference type="SAM" id="MobiDB-lite"/>
    </source>
</evidence>
<dbReference type="CDD" id="cd13184">
    <property type="entry name" value="FERM_C_4_1_family"/>
    <property type="match status" value="1"/>
</dbReference>
<dbReference type="InterPro" id="IPR018979">
    <property type="entry name" value="FERM_N"/>
</dbReference>
<dbReference type="CDD" id="cd17105">
    <property type="entry name" value="FERM_F1_EPB41"/>
    <property type="match status" value="1"/>
</dbReference>
<feature type="compositionally biased region" description="Basic and acidic residues" evidence="17">
    <location>
        <begin position="127"/>
        <end position="172"/>
    </location>
</feature>
<evidence type="ECO:0000256" key="2">
    <source>
        <dbReference type="ARBA" id="ARBA00004245"/>
    </source>
</evidence>
<dbReference type="Gene3D" id="3.10.20.90">
    <property type="entry name" value="Phosphatidylinositol 3-kinase Catalytic Subunit, Chain A, domain 1"/>
    <property type="match status" value="1"/>
</dbReference>
<dbReference type="Ensembl" id="ENSXMAT00000033081.1">
    <property type="protein sequence ID" value="ENSXMAP00000022747.1"/>
    <property type="gene ID" value="ENSXMAG00000010314.2"/>
</dbReference>
<feature type="compositionally biased region" description="Low complexity" evidence="17">
    <location>
        <begin position="1889"/>
        <end position="1919"/>
    </location>
</feature>